<evidence type="ECO:0000313" key="7">
    <source>
        <dbReference type="Proteomes" id="UP001157126"/>
    </source>
</evidence>
<name>A0ABQ6IX58_9MICO</name>
<reference evidence="7" key="1">
    <citation type="journal article" date="2019" name="Int. J. Syst. Evol. Microbiol.">
        <title>The Global Catalogue of Microorganisms (GCM) 10K type strain sequencing project: providing services to taxonomists for standard genome sequencing and annotation.</title>
        <authorList>
            <consortium name="The Broad Institute Genomics Platform"/>
            <consortium name="The Broad Institute Genome Sequencing Center for Infectious Disease"/>
            <person name="Wu L."/>
            <person name="Ma J."/>
        </authorList>
    </citation>
    <scope>NUCLEOTIDE SEQUENCE [LARGE SCALE GENOMIC DNA]</scope>
    <source>
        <strain evidence="7">NBRC 113072</strain>
    </source>
</reference>
<dbReference type="Gene3D" id="3.10.105.10">
    <property type="entry name" value="Dipeptide-binding Protein, Domain 3"/>
    <property type="match status" value="1"/>
</dbReference>
<dbReference type="InterPro" id="IPR000914">
    <property type="entry name" value="SBP_5_dom"/>
</dbReference>
<dbReference type="RefSeq" id="WP_284304839.1">
    <property type="nucleotide sequence ID" value="NZ_BSUO01000001.1"/>
</dbReference>
<gene>
    <name evidence="6" type="primary">gsiB</name>
    <name evidence="6" type="ORF">GCM10025883_33240</name>
</gene>
<dbReference type="PIRSF" id="PIRSF002741">
    <property type="entry name" value="MppA"/>
    <property type="match status" value="1"/>
</dbReference>
<feature type="domain" description="Solute-binding protein family 5" evidence="5">
    <location>
        <begin position="86"/>
        <end position="400"/>
    </location>
</feature>
<feature type="signal peptide" evidence="4">
    <location>
        <begin position="1"/>
        <end position="29"/>
    </location>
</feature>
<accession>A0ABQ6IX58</accession>
<keyword evidence="2" id="KW-0813">Transport</keyword>
<dbReference type="PANTHER" id="PTHR30290">
    <property type="entry name" value="PERIPLASMIC BINDING COMPONENT OF ABC TRANSPORTER"/>
    <property type="match status" value="1"/>
</dbReference>
<feature type="chain" id="PRO_5047008543" evidence="4">
    <location>
        <begin position="30"/>
        <end position="517"/>
    </location>
</feature>
<comment type="similarity">
    <text evidence="1">Belongs to the bacterial solute-binding protein 5 family.</text>
</comment>
<dbReference type="PROSITE" id="PS51318">
    <property type="entry name" value="TAT"/>
    <property type="match status" value="1"/>
</dbReference>
<dbReference type="Gene3D" id="3.90.76.10">
    <property type="entry name" value="Dipeptide-binding Protein, Domain 1"/>
    <property type="match status" value="1"/>
</dbReference>
<dbReference type="CDD" id="cd08503">
    <property type="entry name" value="PBP2_NikA_DppA_OppA_like_17"/>
    <property type="match status" value="1"/>
</dbReference>
<dbReference type="Proteomes" id="UP001157126">
    <property type="component" value="Unassembled WGS sequence"/>
</dbReference>
<evidence type="ECO:0000313" key="6">
    <source>
        <dbReference type="EMBL" id="GMA41279.1"/>
    </source>
</evidence>
<evidence type="ECO:0000256" key="4">
    <source>
        <dbReference type="SAM" id="SignalP"/>
    </source>
</evidence>
<protein>
    <submittedName>
        <fullName evidence="6">ABC transporter substrate-binding protein</fullName>
    </submittedName>
</protein>
<dbReference type="PANTHER" id="PTHR30290:SF9">
    <property type="entry name" value="OLIGOPEPTIDE-BINDING PROTEIN APPA"/>
    <property type="match status" value="1"/>
</dbReference>
<evidence type="ECO:0000256" key="3">
    <source>
        <dbReference type="ARBA" id="ARBA00022729"/>
    </source>
</evidence>
<dbReference type="EMBL" id="BSUO01000001">
    <property type="protein sequence ID" value="GMA41279.1"/>
    <property type="molecule type" value="Genomic_DNA"/>
</dbReference>
<keyword evidence="3 4" id="KW-0732">Signal</keyword>
<evidence type="ECO:0000256" key="2">
    <source>
        <dbReference type="ARBA" id="ARBA00022448"/>
    </source>
</evidence>
<proteinExistence type="inferred from homology"/>
<organism evidence="6 7">
    <name type="scientific">Mobilicoccus caccae</name>
    <dbReference type="NCBI Taxonomy" id="1859295"/>
    <lineage>
        <taxon>Bacteria</taxon>
        <taxon>Bacillati</taxon>
        <taxon>Actinomycetota</taxon>
        <taxon>Actinomycetes</taxon>
        <taxon>Micrococcales</taxon>
        <taxon>Dermatophilaceae</taxon>
        <taxon>Mobilicoccus</taxon>
    </lineage>
</organism>
<comment type="caution">
    <text evidence="6">The sequence shown here is derived from an EMBL/GenBank/DDBJ whole genome shotgun (WGS) entry which is preliminary data.</text>
</comment>
<evidence type="ECO:0000259" key="5">
    <source>
        <dbReference type="Pfam" id="PF00496"/>
    </source>
</evidence>
<dbReference type="InterPro" id="IPR030678">
    <property type="entry name" value="Peptide/Ni-bd"/>
</dbReference>
<evidence type="ECO:0000256" key="1">
    <source>
        <dbReference type="ARBA" id="ARBA00005695"/>
    </source>
</evidence>
<keyword evidence="7" id="KW-1185">Reference proteome</keyword>
<dbReference type="InterPro" id="IPR006311">
    <property type="entry name" value="TAT_signal"/>
</dbReference>
<dbReference type="Pfam" id="PF00496">
    <property type="entry name" value="SBP_bac_5"/>
    <property type="match status" value="1"/>
</dbReference>
<sequence length="517" mass="57295">MSRESELGRRSFMRFGALALAGVAMPGLAACTAPSSDAVTSQLVHGATGGGLKDSLDPHFPVTIPDIARVRQLYESLYRFTPDYRIEPALAEEITPNADATQWTIRLRPGVTFHDGRPVTSRDVEASLARMLNPENPSPFMSDIAPIADLQSSRVLDARTYRVHLTEPYVILDRMLAGYSTGMVPADFDPENPIGTGPFSYGQFVPGQRSSFRRYADYWDVPASFDELVIANFTDDAAKVNALLAGQVQSIDNLPAYLVDAIGAQGARALVSETGGWVPFTMRVDAAPFSDVRVRQAIRLIADRQQMIDQAYSGYGRLGNDLYAPFDPDYIGNELPQRHQDIDQARALLRQAGHADLQVELVTSAGVGAGAVEAASLFAQQARRAGVSVRLNQVDSSVFYGDQYLSWVFAQDFWNTRLYLPQVAQSSLKGSPYNETHFDHPRFTELIRSAFRETDEERRRRLVQDAQRIEYEEGGFLIWAFQNQVDAYSTSLAEVQPAVEQPVSSYRFNLFRPAGTS</sequence>
<dbReference type="SUPFAM" id="SSF53850">
    <property type="entry name" value="Periplasmic binding protein-like II"/>
    <property type="match status" value="1"/>
</dbReference>
<dbReference type="PROSITE" id="PS51257">
    <property type="entry name" value="PROKAR_LIPOPROTEIN"/>
    <property type="match status" value="1"/>
</dbReference>
<dbReference type="Gene3D" id="3.40.190.10">
    <property type="entry name" value="Periplasmic binding protein-like II"/>
    <property type="match status" value="1"/>
</dbReference>
<dbReference type="InterPro" id="IPR039424">
    <property type="entry name" value="SBP_5"/>
</dbReference>